<sequence>FHPHHTKQGIIYSQAIRYHRICSNTKDRGQHPSTLSESSKLLQYKEKENKTRIPLVVTYNPTLEGKHKIIKELQPLISEAFKQPPNLRQRLVHSKLTTEQKLTQNGTVRCNKSLCKLCQRICGNNTSRHNNKSYNIKGPYPCTSANVVYMMQFT</sequence>
<feature type="domain" description="Helix-turn-helix" evidence="1">
    <location>
        <begin position="1"/>
        <end position="53"/>
    </location>
</feature>
<evidence type="ECO:0000313" key="2">
    <source>
        <dbReference type="EMBL" id="CAH2295944.1"/>
    </source>
</evidence>
<dbReference type="Proteomes" id="UP001295444">
    <property type="component" value="Chromosome 05"/>
</dbReference>
<feature type="non-terminal residue" evidence="2">
    <location>
        <position position="154"/>
    </location>
</feature>
<protein>
    <recommendedName>
        <fullName evidence="1">Helix-turn-helix domain-containing protein</fullName>
    </recommendedName>
</protein>
<accession>A0AAD1SB10</accession>
<proteinExistence type="predicted"/>
<dbReference type="EMBL" id="OW240916">
    <property type="protein sequence ID" value="CAH2295944.1"/>
    <property type="molecule type" value="Genomic_DNA"/>
</dbReference>
<evidence type="ECO:0000313" key="3">
    <source>
        <dbReference type="Proteomes" id="UP001295444"/>
    </source>
</evidence>
<organism evidence="2 3">
    <name type="scientific">Pelobates cultripes</name>
    <name type="common">Western spadefoot toad</name>
    <dbReference type="NCBI Taxonomy" id="61616"/>
    <lineage>
        <taxon>Eukaryota</taxon>
        <taxon>Metazoa</taxon>
        <taxon>Chordata</taxon>
        <taxon>Craniata</taxon>
        <taxon>Vertebrata</taxon>
        <taxon>Euteleostomi</taxon>
        <taxon>Amphibia</taxon>
        <taxon>Batrachia</taxon>
        <taxon>Anura</taxon>
        <taxon>Pelobatoidea</taxon>
        <taxon>Pelobatidae</taxon>
        <taxon>Pelobates</taxon>
    </lineage>
</organism>
<keyword evidence="3" id="KW-1185">Reference proteome</keyword>
<evidence type="ECO:0000259" key="1">
    <source>
        <dbReference type="Pfam" id="PF26215"/>
    </source>
</evidence>
<feature type="non-terminal residue" evidence="2">
    <location>
        <position position="1"/>
    </location>
</feature>
<dbReference type="Pfam" id="PF26215">
    <property type="entry name" value="HTH_animal"/>
    <property type="match status" value="1"/>
</dbReference>
<name>A0AAD1SB10_PELCU</name>
<dbReference type="AlphaFoldDB" id="A0AAD1SB10"/>
<gene>
    <name evidence="2" type="ORF">PECUL_23A050148</name>
</gene>
<reference evidence="2" key="1">
    <citation type="submission" date="2022-03" db="EMBL/GenBank/DDBJ databases">
        <authorList>
            <person name="Alioto T."/>
            <person name="Alioto T."/>
            <person name="Gomez Garrido J."/>
        </authorList>
    </citation>
    <scope>NUCLEOTIDE SEQUENCE</scope>
</reference>
<dbReference type="InterPro" id="IPR058912">
    <property type="entry name" value="HTH_animal"/>
</dbReference>